<reference evidence="7" key="2">
    <citation type="submission" date="2015-02" db="UniProtKB">
        <authorList>
            <consortium name="EnsemblMetazoa"/>
        </authorList>
    </citation>
    <scope>IDENTIFICATION</scope>
</reference>
<dbReference type="GO" id="GO:0005783">
    <property type="term" value="C:endoplasmic reticulum"/>
    <property type="evidence" value="ECO:0007669"/>
    <property type="project" value="TreeGrafter"/>
</dbReference>
<dbReference type="PANTHER" id="PTHR10434">
    <property type="entry name" value="1-ACYL-SN-GLYCEROL-3-PHOSPHATE ACYLTRANSFERASE"/>
    <property type="match status" value="1"/>
</dbReference>
<comment type="pathway">
    <text evidence="1">Phospholipid metabolism; CDP-diacylglycerol biosynthesis; CDP-diacylglycerol from sn-glycerol 3-phosphate: step 2/3.</text>
</comment>
<proteinExistence type="predicted"/>
<keyword evidence="5" id="KW-0812">Transmembrane</keyword>
<dbReference type="Pfam" id="PF01553">
    <property type="entry name" value="Acyltransferase"/>
    <property type="match status" value="1"/>
</dbReference>
<evidence type="ECO:0000256" key="4">
    <source>
        <dbReference type="ARBA" id="ARBA00023315"/>
    </source>
</evidence>
<keyword evidence="5" id="KW-0472">Membrane</keyword>
<dbReference type="InterPro" id="IPR002123">
    <property type="entry name" value="Plipid/glycerol_acylTrfase"/>
</dbReference>
<accession>T1JIY0</accession>
<evidence type="ECO:0000313" key="8">
    <source>
        <dbReference type="Proteomes" id="UP000014500"/>
    </source>
</evidence>
<dbReference type="AlphaFoldDB" id="T1JIY0"/>
<dbReference type="EC" id="2.3.1.51" evidence="2"/>
<dbReference type="PhylomeDB" id="T1JIY0"/>
<feature type="transmembrane region" description="Helical" evidence="5">
    <location>
        <begin position="65"/>
        <end position="84"/>
    </location>
</feature>
<evidence type="ECO:0000313" key="7">
    <source>
        <dbReference type="EnsemblMetazoa" id="SMAR013811-PA"/>
    </source>
</evidence>
<evidence type="ECO:0000259" key="6">
    <source>
        <dbReference type="Pfam" id="PF01553"/>
    </source>
</evidence>
<organism evidence="7 8">
    <name type="scientific">Strigamia maritima</name>
    <name type="common">European centipede</name>
    <name type="synonym">Geophilus maritimus</name>
    <dbReference type="NCBI Taxonomy" id="126957"/>
    <lineage>
        <taxon>Eukaryota</taxon>
        <taxon>Metazoa</taxon>
        <taxon>Ecdysozoa</taxon>
        <taxon>Arthropoda</taxon>
        <taxon>Myriapoda</taxon>
        <taxon>Chilopoda</taxon>
        <taxon>Pleurostigmophora</taxon>
        <taxon>Geophilomorpha</taxon>
        <taxon>Linotaeniidae</taxon>
        <taxon>Strigamia</taxon>
    </lineage>
</organism>
<evidence type="ECO:0000256" key="2">
    <source>
        <dbReference type="ARBA" id="ARBA00013211"/>
    </source>
</evidence>
<reference evidence="8" key="1">
    <citation type="submission" date="2011-05" db="EMBL/GenBank/DDBJ databases">
        <authorList>
            <person name="Richards S.R."/>
            <person name="Qu J."/>
            <person name="Jiang H."/>
            <person name="Jhangiani S.N."/>
            <person name="Agravi P."/>
            <person name="Goodspeed R."/>
            <person name="Gross S."/>
            <person name="Mandapat C."/>
            <person name="Jackson L."/>
            <person name="Mathew T."/>
            <person name="Pu L."/>
            <person name="Thornton R."/>
            <person name="Saada N."/>
            <person name="Wilczek-Boney K.B."/>
            <person name="Lee S."/>
            <person name="Kovar C."/>
            <person name="Wu Y."/>
            <person name="Scherer S.E."/>
            <person name="Worley K.C."/>
            <person name="Muzny D.M."/>
            <person name="Gibbs R."/>
        </authorList>
    </citation>
    <scope>NUCLEOTIDE SEQUENCE</scope>
    <source>
        <strain evidence="8">Brora</strain>
    </source>
</reference>
<dbReference type="STRING" id="126957.T1JIY0"/>
<name>T1JIY0_STRMM</name>
<dbReference type="Proteomes" id="UP000014500">
    <property type="component" value="Unassembled WGS sequence"/>
</dbReference>
<keyword evidence="4" id="KW-0012">Acyltransferase</keyword>
<keyword evidence="5" id="KW-1133">Transmembrane helix</keyword>
<evidence type="ECO:0000256" key="5">
    <source>
        <dbReference type="SAM" id="Phobius"/>
    </source>
</evidence>
<protein>
    <recommendedName>
        <fullName evidence="2">1-acylglycerol-3-phosphate O-acyltransferase</fullName>
        <ecNumber evidence="2">2.3.1.51</ecNumber>
    </recommendedName>
</protein>
<dbReference type="HOGENOM" id="CLU_2216579_0_0_1"/>
<dbReference type="SUPFAM" id="SSF69593">
    <property type="entry name" value="Glycerol-3-phosphate (1)-acyltransferase"/>
    <property type="match status" value="1"/>
</dbReference>
<keyword evidence="3" id="KW-0808">Transferase</keyword>
<dbReference type="GO" id="GO:0003841">
    <property type="term" value="F:1-acylglycerol-3-phosphate O-acyltransferase activity"/>
    <property type="evidence" value="ECO:0007669"/>
    <property type="project" value="UniProtKB-EC"/>
</dbReference>
<dbReference type="EnsemblMetazoa" id="SMAR013811-RA">
    <property type="protein sequence ID" value="SMAR013811-PA"/>
    <property type="gene ID" value="SMAR013811"/>
</dbReference>
<dbReference type="PANTHER" id="PTHR10434:SF11">
    <property type="entry name" value="1-ACYL-SN-GLYCEROL-3-PHOSPHATE ACYLTRANSFERASE"/>
    <property type="match status" value="1"/>
</dbReference>
<keyword evidence="8" id="KW-1185">Reference proteome</keyword>
<dbReference type="EMBL" id="JH432007">
    <property type="status" value="NOT_ANNOTATED_CDS"/>
    <property type="molecule type" value="Genomic_DNA"/>
</dbReference>
<dbReference type="eggNOG" id="KOG2848">
    <property type="taxonomic scope" value="Eukaryota"/>
</dbReference>
<dbReference type="GO" id="GO:0006654">
    <property type="term" value="P:phosphatidic acid biosynthetic process"/>
    <property type="evidence" value="ECO:0007669"/>
    <property type="project" value="TreeGrafter"/>
</dbReference>
<feature type="domain" description="Phospholipid/glycerol acyltransferase" evidence="6">
    <location>
        <begin position="19"/>
        <end position="99"/>
    </location>
</feature>
<evidence type="ECO:0000256" key="3">
    <source>
        <dbReference type="ARBA" id="ARBA00022679"/>
    </source>
</evidence>
<evidence type="ECO:0000256" key="1">
    <source>
        <dbReference type="ARBA" id="ARBA00004728"/>
    </source>
</evidence>
<sequence>MMTVVTDVIIRFASDISFKVLGTNNLKSCKGSAILVANHQSSLDGFGCSQYWFHVDPCSVVSKKALAYFGPLGLLLYLCGFVFIDRANTAEAKDKLDHQFKQIVDRK</sequence>